<keyword evidence="3" id="KW-0067">ATP-binding</keyword>
<dbReference type="Pfam" id="PF00005">
    <property type="entry name" value="ABC_tran"/>
    <property type="match status" value="1"/>
</dbReference>
<comment type="function">
    <text evidence="5">Part of the ABC transporter complex HmuTUV involved in hemin import. Responsible for energy coupling to the transport system.</text>
</comment>
<keyword evidence="1" id="KW-0813">Transport</keyword>
<organism evidence="7 8">
    <name type="scientific">Ketogulonicigenium vulgare (strain WSH-001)</name>
    <dbReference type="NCBI Taxonomy" id="759362"/>
    <lineage>
        <taxon>Bacteria</taxon>
        <taxon>Pseudomonadati</taxon>
        <taxon>Pseudomonadota</taxon>
        <taxon>Alphaproteobacteria</taxon>
        <taxon>Rhodobacterales</taxon>
        <taxon>Roseobacteraceae</taxon>
        <taxon>Ketogulonicigenium</taxon>
    </lineage>
</organism>
<dbReference type="SUPFAM" id="SSF52540">
    <property type="entry name" value="P-loop containing nucleoside triphosphate hydrolases"/>
    <property type="match status" value="1"/>
</dbReference>
<dbReference type="RefSeq" id="WP_013383524.1">
    <property type="nucleotide sequence ID" value="NC_017384.1"/>
</dbReference>
<proteinExistence type="predicted"/>
<reference evidence="7 8" key="1">
    <citation type="journal article" date="2011" name="J. Bacteriol.">
        <title>Complete genome sequence of the industrial strain Ketogulonicigenium vulgare WSH-001.</title>
        <authorList>
            <person name="Liu L."/>
            <person name="Li Y."/>
            <person name="Zhang J."/>
            <person name="Zhou Z."/>
            <person name="Liu J."/>
            <person name="Li X."/>
            <person name="Zhou J."/>
            <person name="Du G."/>
            <person name="Wang L."/>
            <person name="Chen J."/>
        </authorList>
    </citation>
    <scope>NUCLEOTIDE SEQUENCE [LARGE SCALE GENOMIC DNA]</scope>
    <source>
        <strain evidence="7 8">WSH-001</strain>
    </source>
</reference>
<evidence type="ECO:0000256" key="4">
    <source>
        <dbReference type="ARBA" id="ARBA00022967"/>
    </source>
</evidence>
<dbReference type="eggNOG" id="COG1120">
    <property type="taxonomic scope" value="Bacteria"/>
</dbReference>
<dbReference type="InterPro" id="IPR003593">
    <property type="entry name" value="AAA+_ATPase"/>
</dbReference>
<gene>
    <name evidence="7" type="ordered locus">KVU_0259</name>
</gene>
<evidence type="ECO:0000256" key="3">
    <source>
        <dbReference type="ARBA" id="ARBA00022840"/>
    </source>
</evidence>
<dbReference type="EMBL" id="CP002018">
    <property type="protein sequence ID" value="AEM40099.1"/>
    <property type="molecule type" value="Genomic_DNA"/>
</dbReference>
<dbReference type="PROSITE" id="PS50893">
    <property type="entry name" value="ABC_TRANSPORTER_2"/>
    <property type="match status" value="1"/>
</dbReference>
<evidence type="ECO:0000256" key="1">
    <source>
        <dbReference type="ARBA" id="ARBA00022448"/>
    </source>
</evidence>
<evidence type="ECO:0000256" key="2">
    <source>
        <dbReference type="ARBA" id="ARBA00022741"/>
    </source>
</evidence>
<dbReference type="SMART" id="SM00382">
    <property type="entry name" value="AAA"/>
    <property type="match status" value="1"/>
</dbReference>
<protein>
    <submittedName>
        <fullName evidence="7">ABC cobalamin/Fe3+-siderophore transporter, ATPase subunit</fullName>
        <ecNumber evidence="7">3.6.3.34</ecNumber>
    </submittedName>
</protein>
<dbReference type="EC" id="3.6.3.34" evidence="7"/>
<feature type="domain" description="ABC transporter" evidence="6">
    <location>
        <begin position="4"/>
        <end position="222"/>
    </location>
</feature>
<keyword evidence="2" id="KW-0547">Nucleotide-binding</keyword>
<accession>F9Y9B7</accession>
<evidence type="ECO:0000313" key="7">
    <source>
        <dbReference type="EMBL" id="AEM40099.1"/>
    </source>
</evidence>
<dbReference type="OrthoDB" id="9805601at2"/>
<keyword evidence="7" id="KW-0378">Hydrolase</keyword>
<name>F9Y9B7_KETVW</name>
<dbReference type="InterPro" id="IPR017871">
    <property type="entry name" value="ABC_transporter-like_CS"/>
</dbReference>
<evidence type="ECO:0000313" key="8">
    <source>
        <dbReference type="Proteomes" id="UP000000692"/>
    </source>
</evidence>
<dbReference type="Proteomes" id="UP000000692">
    <property type="component" value="Chromosome"/>
</dbReference>
<keyword evidence="4" id="KW-1278">Translocase</keyword>
<dbReference type="GO" id="GO:0005524">
    <property type="term" value="F:ATP binding"/>
    <property type="evidence" value="ECO:0007669"/>
    <property type="project" value="UniProtKB-KW"/>
</dbReference>
<dbReference type="PROSITE" id="PS00211">
    <property type="entry name" value="ABC_TRANSPORTER_1"/>
    <property type="match status" value="1"/>
</dbReference>
<dbReference type="HOGENOM" id="CLU_000604_1_11_5"/>
<dbReference type="InterPro" id="IPR003439">
    <property type="entry name" value="ABC_transporter-like_ATP-bd"/>
</dbReference>
<dbReference type="PANTHER" id="PTHR42794:SF1">
    <property type="entry name" value="HEMIN IMPORT ATP-BINDING PROTEIN HMUV"/>
    <property type="match status" value="1"/>
</dbReference>
<dbReference type="InterPro" id="IPR027417">
    <property type="entry name" value="P-loop_NTPase"/>
</dbReference>
<dbReference type="GO" id="GO:0016887">
    <property type="term" value="F:ATP hydrolysis activity"/>
    <property type="evidence" value="ECO:0007669"/>
    <property type="project" value="InterPro"/>
</dbReference>
<evidence type="ECO:0000256" key="5">
    <source>
        <dbReference type="ARBA" id="ARBA00037066"/>
    </source>
</evidence>
<dbReference type="PANTHER" id="PTHR42794">
    <property type="entry name" value="HEMIN IMPORT ATP-BINDING PROTEIN HMUV"/>
    <property type="match status" value="1"/>
</dbReference>
<dbReference type="Gene3D" id="3.40.50.300">
    <property type="entry name" value="P-loop containing nucleotide triphosphate hydrolases"/>
    <property type="match status" value="1"/>
</dbReference>
<dbReference type="KEGG" id="kvl:KVU_0259"/>
<sequence length="236" mass="24703">MSALELQEICVPGALDRVSLRIAAGEYVGLIGPNGAGKTTLLRAALGLQAHRGRSSLAALPPGPRAKRAAFLPQQRQIAWPIAVRDLVALGRLPHGDQSSEIIDAVIARLDLAALADRPATALSGGEQARVLLARALVQQAELLLADEPTANLDPAAQLLAMDVLADEAARGTAVICALHDLGLAARYCSRLIVLHAGRIAADGAPKDVLTPQLLADVFGVRAQLRGDQLEVFGRL</sequence>
<evidence type="ECO:0000259" key="6">
    <source>
        <dbReference type="PROSITE" id="PS50893"/>
    </source>
</evidence>
<dbReference type="AlphaFoldDB" id="F9Y9B7"/>
<dbReference type="PATRIC" id="fig|759362.5.peg.271"/>
<keyword evidence="8" id="KW-1185">Reference proteome</keyword>